<dbReference type="CDD" id="cd03789">
    <property type="entry name" value="GT9_LPS_heptosyltransferase"/>
    <property type="match status" value="1"/>
</dbReference>
<gene>
    <name evidence="3" type="ORF">L544_1861</name>
</gene>
<proteinExistence type="predicted"/>
<dbReference type="SUPFAM" id="SSF53756">
    <property type="entry name" value="UDP-Glycosyltransferase/glycogen phosphorylase"/>
    <property type="match status" value="1"/>
</dbReference>
<dbReference type="Proteomes" id="UP000025748">
    <property type="component" value="Unassembled WGS sequence"/>
</dbReference>
<dbReference type="Pfam" id="PF01075">
    <property type="entry name" value="Glyco_transf_9"/>
    <property type="match status" value="1"/>
</dbReference>
<keyword evidence="2" id="KW-0808">Transferase</keyword>
<name>A0ABR4R2C6_9BORD</name>
<dbReference type="InterPro" id="IPR002201">
    <property type="entry name" value="Glyco_trans_9"/>
</dbReference>
<sequence length="359" mass="38548">MSAGPSPWSEARHVLGVRLDNMGDVLMSTPALRALRAPGRRISLLTSSAGAALAPHLADVDDVLAYDASWVKREGASADGDRQAIERLRELRPDAAVIFTVHSQSALPAALMLRLAGVPRVLAYSRENPYQLLTDWVSEPEPHRVRRHEVLRQLTLVRTVGATTDDTRLGFLVREIDRVGLRRKLSRLGVAEQGGWIAAHGGASAPSRRYPAERLAGALEALRGEGRRMLLLGGADEGGLGEALAARRQRLPGLIDLTGQLTLGELGAAIEGAAVLICNNSGPAHIAAALGVPVVDLYALTNPQHTPWQTPQRVLNREVPCRGCRRSVCPQGHHACLAGVEPREVADAARELLSARISR</sequence>
<evidence type="ECO:0000256" key="2">
    <source>
        <dbReference type="ARBA" id="ARBA00022679"/>
    </source>
</evidence>
<accession>A0ABR4R2C6</accession>
<keyword evidence="1" id="KW-0328">Glycosyltransferase</keyword>
<dbReference type="PANTHER" id="PTHR30160:SF1">
    <property type="entry name" value="LIPOPOLYSACCHARIDE 1,2-N-ACETYLGLUCOSAMINETRANSFERASE-RELATED"/>
    <property type="match status" value="1"/>
</dbReference>
<reference evidence="3 4" key="1">
    <citation type="submission" date="2014-03" db="EMBL/GenBank/DDBJ databases">
        <title>Genome sequence of Bordetella hinzii.</title>
        <authorList>
            <person name="Register K."/>
            <person name="Harvill E."/>
            <person name="Goodfield L.L."/>
            <person name="Ivanov Y.V."/>
            <person name="Meyer J.A."/>
            <person name="Muse S.J."/>
            <person name="Jacobs N."/>
            <person name="Bendor L."/>
            <person name="Smallridge W.E."/>
            <person name="Brinkac L.M."/>
            <person name="Sanka R."/>
            <person name="Kim M."/>
            <person name="Losada L."/>
        </authorList>
    </citation>
    <scope>NUCLEOTIDE SEQUENCE [LARGE SCALE GENOMIC DNA]</scope>
    <source>
        <strain evidence="3 4">OH87 BAL007II</strain>
    </source>
</reference>
<dbReference type="InterPro" id="IPR051199">
    <property type="entry name" value="LPS_LOS_Heptosyltrfase"/>
</dbReference>
<organism evidence="3 4">
    <name type="scientific">Bordetella hinzii OH87 BAL007II</name>
    <dbReference type="NCBI Taxonomy" id="1331262"/>
    <lineage>
        <taxon>Bacteria</taxon>
        <taxon>Pseudomonadati</taxon>
        <taxon>Pseudomonadota</taxon>
        <taxon>Betaproteobacteria</taxon>
        <taxon>Burkholderiales</taxon>
        <taxon>Alcaligenaceae</taxon>
        <taxon>Bordetella</taxon>
    </lineage>
</organism>
<comment type="caution">
    <text evidence="3">The sequence shown here is derived from an EMBL/GenBank/DDBJ whole genome shotgun (WGS) entry which is preliminary data.</text>
</comment>
<dbReference type="GeneID" id="92993816"/>
<dbReference type="EMBL" id="JHEM01000012">
    <property type="protein sequence ID" value="KCB24552.1"/>
    <property type="molecule type" value="Genomic_DNA"/>
</dbReference>
<dbReference type="RefSeq" id="WP_032962600.1">
    <property type="nucleotide sequence ID" value="NZ_JHEM01000012.1"/>
</dbReference>
<keyword evidence="4" id="KW-1185">Reference proteome</keyword>
<evidence type="ECO:0000256" key="1">
    <source>
        <dbReference type="ARBA" id="ARBA00022676"/>
    </source>
</evidence>
<evidence type="ECO:0000313" key="4">
    <source>
        <dbReference type="Proteomes" id="UP000025748"/>
    </source>
</evidence>
<dbReference type="Gene3D" id="3.40.50.2000">
    <property type="entry name" value="Glycogen Phosphorylase B"/>
    <property type="match status" value="2"/>
</dbReference>
<protein>
    <submittedName>
        <fullName evidence="3">Heptosyltransferase</fullName>
    </submittedName>
</protein>
<evidence type="ECO:0000313" key="3">
    <source>
        <dbReference type="EMBL" id="KCB24552.1"/>
    </source>
</evidence>
<dbReference type="PANTHER" id="PTHR30160">
    <property type="entry name" value="TETRAACYLDISACCHARIDE 4'-KINASE-RELATED"/>
    <property type="match status" value="1"/>
</dbReference>